<dbReference type="PATRIC" id="fig|1122146.4.peg.712"/>
<gene>
    <name evidence="7" type="ORF">IV53_GL000688</name>
</gene>
<dbReference type="PANTHER" id="PTHR46098">
    <property type="entry name" value="TRNA (CYTOSINE(38)-C(5))-METHYLTRANSFERASE"/>
    <property type="match status" value="1"/>
</dbReference>
<dbReference type="EMBL" id="JQBZ01000025">
    <property type="protein sequence ID" value="KRN88721.1"/>
    <property type="molecule type" value="Genomic_DNA"/>
</dbReference>
<dbReference type="PROSITE" id="PS51679">
    <property type="entry name" value="SAM_MT_C5"/>
    <property type="match status" value="1"/>
</dbReference>
<reference evidence="7 8" key="1">
    <citation type="journal article" date="2015" name="Genome Announc.">
        <title>Expanding the biotechnology potential of lactobacilli through comparative genomics of 213 strains and associated genera.</title>
        <authorList>
            <person name="Sun Z."/>
            <person name="Harris H.M."/>
            <person name="McCann A."/>
            <person name="Guo C."/>
            <person name="Argimon S."/>
            <person name="Zhang W."/>
            <person name="Yang X."/>
            <person name="Jeffery I.B."/>
            <person name="Cooney J.C."/>
            <person name="Kagawa T.F."/>
            <person name="Liu W."/>
            <person name="Song Y."/>
            <person name="Salvetti E."/>
            <person name="Wrobel A."/>
            <person name="Rasinkangas P."/>
            <person name="Parkhill J."/>
            <person name="Rea M.C."/>
            <person name="O'Sullivan O."/>
            <person name="Ritari J."/>
            <person name="Douillard F.P."/>
            <person name="Paul Ross R."/>
            <person name="Yang R."/>
            <person name="Briner A.E."/>
            <person name="Felis G.E."/>
            <person name="de Vos W.M."/>
            <person name="Barrangou R."/>
            <person name="Klaenhammer T.R."/>
            <person name="Caufield P.W."/>
            <person name="Cui Y."/>
            <person name="Zhang H."/>
            <person name="O'Toole P.W."/>
        </authorList>
    </citation>
    <scope>NUCLEOTIDE SEQUENCE [LARGE SCALE GENOMIC DNA]</scope>
    <source>
        <strain evidence="7 8">DSM 22408</strain>
    </source>
</reference>
<dbReference type="PROSITE" id="PS00094">
    <property type="entry name" value="C5_MTASE_1"/>
    <property type="match status" value="1"/>
</dbReference>
<name>A0A0R2KH94_9LACO</name>
<keyword evidence="8" id="KW-1185">Reference proteome</keyword>
<dbReference type="Proteomes" id="UP000051500">
    <property type="component" value="Unassembled WGS sequence"/>
</dbReference>
<proteinExistence type="inferred from homology"/>
<dbReference type="InterPro" id="IPR050750">
    <property type="entry name" value="C5-MTase"/>
</dbReference>
<evidence type="ECO:0000256" key="4">
    <source>
        <dbReference type="ARBA" id="ARBA00022691"/>
    </source>
</evidence>
<dbReference type="InterPro" id="IPR001525">
    <property type="entry name" value="C5_MeTfrase"/>
</dbReference>
<sequence>MSDLTLGSLFSGSGGFELGALISNITPIWNSEIEPFPIRVTTKRLPNVKHLGDITKIKGIEIEPVDIITFGSPCQDLSIAGKRNGLDGTRSSLFYEAIRIIKEMRNKTNGEKPRYIVWENVPGAFSSNKGEDFRCVLEEICKVKKEDIFIPKSTKWQNAGTIMGRDYSISWRVLDARYFGVPQRRRRIFLVADFNGQSSEQILFKQESKSWNTSKGKKVWKKATRDFRKSTDKHINDTKLVFENHGQDTRYTGPIGVSTTLGANLGSGGGNTPFVVEDKSIFDIRLTSDNTKNVRANIYKTDTSRALDTNGNNPNANQGGVAVCYSTSKSSFHTIAEKELVNTLVATDYKDPPLVNDNYIVRRLTPLECLRLQGFPDYWCDDLETENPTYKEIKFWREVFETHRKVVTKSKRPKTDKQIIKWLKNPYSDSAMYKMWGNGVALPCVVFVLNSIKNFNNNG</sequence>
<protein>
    <recommendedName>
        <fullName evidence="1">DNA (cytosine-5-)-methyltransferase</fullName>
        <ecNumber evidence="1">2.1.1.37</ecNumber>
    </recommendedName>
</protein>
<evidence type="ECO:0000256" key="5">
    <source>
        <dbReference type="ARBA" id="ARBA00022747"/>
    </source>
</evidence>
<dbReference type="GO" id="GO:0009307">
    <property type="term" value="P:DNA restriction-modification system"/>
    <property type="evidence" value="ECO:0007669"/>
    <property type="project" value="UniProtKB-KW"/>
</dbReference>
<dbReference type="SUPFAM" id="SSF53335">
    <property type="entry name" value="S-adenosyl-L-methionine-dependent methyltransferases"/>
    <property type="match status" value="1"/>
</dbReference>
<dbReference type="GO" id="GO:0003886">
    <property type="term" value="F:DNA (cytosine-5-)-methyltransferase activity"/>
    <property type="evidence" value="ECO:0007669"/>
    <property type="project" value="UniProtKB-EC"/>
</dbReference>
<dbReference type="Gene3D" id="3.40.50.150">
    <property type="entry name" value="Vaccinia Virus protein VP39"/>
    <property type="match status" value="1"/>
</dbReference>
<comment type="similarity">
    <text evidence="6">Belongs to the class I-like SAM-binding methyltransferase superfamily. C5-methyltransferase family.</text>
</comment>
<dbReference type="OrthoDB" id="9813719at2"/>
<evidence type="ECO:0000256" key="6">
    <source>
        <dbReference type="PROSITE-ProRule" id="PRU01016"/>
    </source>
</evidence>
<keyword evidence="4 6" id="KW-0949">S-adenosyl-L-methionine</keyword>
<dbReference type="eggNOG" id="COG0270">
    <property type="taxonomic scope" value="Bacteria"/>
</dbReference>
<dbReference type="RefSeq" id="WP_027107129.1">
    <property type="nucleotide sequence ID" value="NZ_JQBZ01000025.1"/>
</dbReference>
<keyword evidence="2 6" id="KW-0489">Methyltransferase</keyword>
<dbReference type="AlphaFoldDB" id="A0A0R2KH94"/>
<dbReference type="InterPro" id="IPR029063">
    <property type="entry name" value="SAM-dependent_MTases_sf"/>
</dbReference>
<accession>A0A0R2KH94</accession>
<dbReference type="EC" id="2.1.1.37" evidence="1"/>
<dbReference type="PANTHER" id="PTHR46098:SF1">
    <property type="entry name" value="TRNA (CYTOSINE(38)-C(5))-METHYLTRANSFERASE"/>
    <property type="match status" value="1"/>
</dbReference>
<feature type="active site" evidence="6">
    <location>
        <position position="74"/>
    </location>
</feature>
<dbReference type="STRING" id="1122146.IV53_GL000688"/>
<organism evidence="7 8">
    <name type="scientific">Ligilactobacillus ceti DSM 22408</name>
    <dbReference type="NCBI Taxonomy" id="1122146"/>
    <lineage>
        <taxon>Bacteria</taxon>
        <taxon>Bacillati</taxon>
        <taxon>Bacillota</taxon>
        <taxon>Bacilli</taxon>
        <taxon>Lactobacillales</taxon>
        <taxon>Lactobacillaceae</taxon>
        <taxon>Ligilactobacillus</taxon>
    </lineage>
</organism>
<dbReference type="Gene3D" id="3.90.120.10">
    <property type="entry name" value="DNA Methylase, subunit A, domain 2"/>
    <property type="match status" value="1"/>
</dbReference>
<evidence type="ECO:0000256" key="2">
    <source>
        <dbReference type="ARBA" id="ARBA00022603"/>
    </source>
</evidence>
<evidence type="ECO:0000313" key="7">
    <source>
        <dbReference type="EMBL" id="KRN88721.1"/>
    </source>
</evidence>
<keyword evidence="3 6" id="KW-0808">Transferase</keyword>
<evidence type="ECO:0000256" key="3">
    <source>
        <dbReference type="ARBA" id="ARBA00022679"/>
    </source>
</evidence>
<dbReference type="InterPro" id="IPR018117">
    <property type="entry name" value="C5_DNA_meth_AS"/>
</dbReference>
<keyword evidence="5" id="KW-0680">Restriction system</keyword>
<comment type="caution">
    <text evidence="7">The sequence shown here is derived from an EMBL/GenBank/DDBJ whole genome shotgun (WGS) entry which is preliminary data.</text>
</comment>
<dbReference type="Pfam" id="PF00145">
    <property type="entry name" value="DNA_methylase"/>
    <property type="match status" value="2"/>
</dbReference>
<evidence type="ECO:0000256" key="1">
    <source>
        <dbReference type="ARBA" id="ARBA00011975"/>
    </source>
</evidence>
<dbReference type="GO" id="GO:0032259">
    <property type="term" value="P:methylation"/>
    <property type="evidence" value="ECO:0007669"/>
    <property type="project" value="UniProtKB-KW"/>
</dbReference>
<evidence type="ECO:0000313" key="8">
    <source>
        <dbReference type="Proteomes" id="UP000051500"/>
    </source>
</evidence>
<dbReference type="PRINTS" id="PR00105">
    <property type="entry name" value="C5METTRFRASE"/>
</dbReference>